<dbReference type="Gene3D" id="1.10.287.70">
    <property type="match status" value="1"/>
</dbReference>
<gene>
    <name evidence="16" type="ORF">BJG266_LOCUS27023</name>
    <name evidence="17" type="ORF">QVE165_LOCUS41970</name>
</gene>
<keyword evidence="5" id="KW-0770">Synapse</keyword>
<dbReference type="PANTHER" id="PTHR18966">
    <property type="entry name" value="IONOTROPIC GLUTAMATE RECEPTOR"/>
    <property type="match status" value="1"/>
</dbReference>
<keyword evidence="4 14" id="KW-1133">Transmembrane helix</keyword>
<keyword evidence="2" id="KW-0813">Transport</keyword>
<dbReference type="Proteomes" id="UP000663877">
    <property type="component" value="Unassembled WGS sequence"/>
</dbReference>
<dbReference type="Pfam" id="PF01094">
    <property type="entry name" value="ANF_receptor"/>
    <property type="match status" value="1"/>
</dbReference>
<keyword evidence="11" id="KW-1071">Ligand-gated ion channel</keyword>
<feature type="transmembrane region" description="Helical" evidence="14">
    <location>
        <begin position="706"/>
        <end position="723"/>
    </location>
</feature>
<organism evidence="16 19">
    <name type="scientific">Adineta steineri</name>
    <dbReference type="NCBI Taxonomy" id="433720"/>
    <lineage>
        <taxon>Eukaryota</taxon>
        <taxon>Metazoa</taxon>
        <taxon>Spiralia</taxon>
        <taxon>Gnathifera</taxon>
        <taxon>Rotifera</taxon>
        <taxon>Eurotatoria</taxon>
        <taxon>Bdelloidea</taxon>
        <taxon>Adinetida</taxon>
        <taxon>Adinetidae</taxon>
        <taxon>Adineta</taxon>
    </lineage>
</organism>
<evidence type="ECO:0000256" key="12">
    <source>
        <dbReference type="ARBA" id="ARBA00023303"/>
    </source>
</evidence>
<dbReference type="InterPro" id="IPR015683">
    <property type="entry name" value="Ionotropic_Glu_rcpt"/>
</dbReference>
<keyword evidence="12" id="KW-0407">Ion channel</keyword>
<dbReference type="Pfam" id="PF00060">
    <property type="entry name" value="Lig_chan"/>
    <property type="match status" value="1"/>
</dbReference>
<evidence type="ECO:0000313" key="19">
    <source>
        <dbReference type="Proteomes" id="UP000663877"/>
    </source>
</evidence>
<dbReference type="Pfam" id="PF10613">
    <property type="entry name" value="Lig_chan-Glu_bd"/>
    <property type="match status" value="1"/>
</dbReference>
<dbReference type="GO" id="GO:0015276">
    <property type="term" value="F:ligand-gated monoatomic ion channel activity"/>
    <property type="evidence" value="ECO:0007669"/>
    <property type="project" value="InterPro"/>
</dbReference>
<dbReference type="InterPro" id="IPR001828">
    <property type="entry name" value="ANF_lig-bd_rcpt"/>
</dbReference>
<evidence type="ECO:0000256" key="6">
    <source>
        <dbReference type="ARBA" id="ARBA00023065"/>
    </source>
</evidence>
<feature type="transmembrane region" description="Helical" evidence="14">
    <location>
        <begin position="594"/>
        <end position="614"/>
    </location>
</feature>
<name>A0A814WJG9_9BILA</name>
<feature type="transmembrane region" description="Helical" evidence="14">
    <location>
        <begin position="804"/>
        <end position="824"/>
    </location>
</feature>
<keyword evidence="7 14" id="KW-0472">Membrane</keyword>
<dbReference type="Gene3D" id="3.40.190.10">
    <property type="entry name" value="Periplasmic binding protein-like II"/>
    <property type="match status" value="3"/>
</dbReference>
<evidence type="ECO:0000256" key="13">
    <source>
        <dbReference type="ARBA" id="ARBA00034100"/>
    </source>
</evidence>
<keyword evidence="3 14" id="KW-0812">Transmembrane</keyword>
<evidence type="ECO:0000256" key="3">
    <source>
        <dbReference type="ARBA" id="ARBA00022692"/>
    </source>
</evidence>
<keyword evidence="10" id="KW-0628">Postsynaptic cell membrane</keyword>
<dbReference type="InterPro" id="IPR028082">
    <property type="entry name" value="Peripla_BP_I"/>
</dbReference>
<evidence type="ECO:0000256" key="8">
    <source>
        <dbReference type="ARBA" id="ARBA00023170"/>
    </source>
</evidence>
<dbReference type="GO" id="GO:0045211">
    <property type="term" value="C:postsynaptic membrane"/>
    <property type="evidence" value="ECO:0007669"/>
    <property type="project" value="UniProtKB-SubCell"/>
</dbReference>
<dbReference type="Gene3D" id="3.40.50.2300">
    <property type="match status" value="3"/>
</dbReference>
<dbReference type="PRINTS" id="PR00248">
    <property type="entry name" value="GPCRMGR"/>
</dbReference>
<sequence length="868" mass="96400">MAIWPPTSTSNATLLGLFPNARNANETSEFSVHSRAMFQAAIILSQQYNITIEGQLIQYQSVQTDGDVINILSQTCQAVSSSNILGIIGPAYSQDAHQVATFAKKIGIPVISYYATDPALSDRYTYHTFYRTVPSDNTAALAITKLFLRYNWTSCVIIYQNDAFGEGGAKIISETFTKYNLIVRDSVIFDIVTLKIKDDLKGTLRNSATRIVVLWVSAQFIQLVLQNALDSDVLGPQFTWIVRATVPLTSFNRSLYDKLVGMLSIEPVTGSIVDAPTNTTLLNAAYQLWQQYEPETVPDPTKVNPYALFAFDATWSLILSLQKLCATTQNQSCLSFTGSSYCFDRHFIHSNSLLNTINSIEFVGVSGPIRFSENTTDRINGSYYYAQNIQFSANDILFAPVLKYAYPYDWTGYSLAGANIISWPGNSLTIPTDQAKLAGVTLRIAVLETPPFTKQDTTIDSSGKNVTKLIGYLPDLIELLRSRMGFIPDIRIVPPNMTYNQLVQLAADGVYDIVVTDLAITSARREIAGFSTPIFDHALCIIMRKESATKIELLSYLKPFSRNLWLMVLGACVLASISLCLLEKQDNDSLQERSIPSAGLMSLWYSIGTVMGYGVDYHVKTAAGRLLTIGLYLLCLVLVASYTANLASDLTIKKSQSIIEGLDDIIKGKISFNRIGILSGSAHVDFYLREVSNGNRNFYPIKSIQYLYGSLFLNTIDAAFIAMPSAQYVTNNIYCNLTIVGQGFNKGVIGIVTPKQWLYAKDLDVNILALREAGVLENLRAKWFESSTCPATEEESTALGIDSMSGLFLTFAIIWILSLLIFIWKKRFICKKCRCLLKLRKRLFFKGRIQRISPPNNNQNSVSSPSNI</sequence>
<dbReference type="Proteomes" id="UP000663832">
    <property type="component" value="Unassembled WGS sequence"/>
</dbReference>
<dbReference type="EMBL" id="CAJNOM010000509">
    <property type="protein sequence ID" value="CAF1476919.1"/>
    <property type="molecule type" value="Genomic_DNA"/>
</dbReference>
<dbReference type="InterPro" id="IPR019594">
    <property type="entry name" value="Glu/Gly-bd"/>
</dbReference>
<reference evidence="16" key="1">
    <citation type="submission" date="2021-02" db="EMBL/GenBank/DDBJ databases">
        <authorList>
            <person name="Nowell W R."/>
        </authorList>
    </citation>
    <scope>NUCLEOTIDE SEQUENCE</scope>
</reference>
<comment type="caution">
    <text evidence="16">The sequence shown here is derived from an EMBL/GenBank/DDBJ whole genome shotgun (WGS) entry which is preliminary data.</text>
</comment>
<dbReference type="SMART" id="SM00079">
    <property type="entry name" value="PBPe"/>
    <property type="match status" value="1"/>
</dbReference>
<evidence type="ECO:0000256" key="10">
    <source>
        <dbReference type="ARBA" id="ARBA00023257"/>
    </source>
</evidence>
<evidence type="ECO:0000313" key="17">
    <source>
        <dbReference type="EMBL" id="CAF1476919.1"/>
    </source>
</evidence>
<dbReference type="InterPro" id="IPR000337">
    <property type="entry name" value="GPCR_3"/>
</dbReference>
<dbReference type="EMBL" id="CAJNOI010000239">
    <property type="protein sequence ID" value="CAF1203149.1"/>
    <property type="molecule type" value="Genomic_DNA"/>
</dbReference>
<dbReference type="InterPro" id="IPR001320">
    <property type="entry name" value="Iontro_rcpt_C"/>
</dbReference>
<dbReference type="OrthoDB" id="5984008at2759"/>
<dbReference type="SUPFAM" id="SSF53850">
    <property type="entry name" value="Periplasmic binding protein-like II"/>
    <property type="match status" value="1"/>
</dbReference>
<dbReference type="GO" id="GO:0004930">
    <property type="term" value="F:G protein-coupled receptor activity"/>
    <property type="evidence" value="ECO:0007669"/>
    <property type="project" value="InterPro"/>
</dbReference>
<evidence type="ECO:0000256" key="2">
    <source>
        <dbReference type="ARBA" id="ARBA00022448"/>
    </source>
</evidence>
<protein>
    <recommendedName>
        <fullName evidence="15">Ionotropic glutamate receptor C-terminal domain-containing protein</fullName>
    </recommendedName>
</protein>
<evidence type="ECO:0000313" key="16">
    <source>
        <dbReference type="EMBL" id="CAF1203149.1"/>
    </source>
</evidence>
<dbReference type="AlphaFoldDB" id="A0A814WJG9"/>
<keyword evidence="6" id="KW-0406">Ion transport</keyword>
<keyword evidence="18" id="KW-1185">Reference proteome</keyword>
<evidence type="ECO:0000256" key="7">
    <source>
        <dbReference type="ARBA" id="ARBA00023136"/>
    </source>
</evidence>
<feature type="transmembrane region" description="Helical" evidence="14">
    <location>
        <begin position="626"/>
        <end position="647"/>
    </location>
</feature>
<evidence type="ECO:0000256" key="11">
    <source>
        <dbReference type="ARBA" id="ARBA00023286"/>
    </source>
</evidence>
<dbReference type="SUPFAM" id="SSF53822">
    <property type="entry name" value="Periplasmic binding protein-like I"/>
    <property type="match status" value="1"/>
</dbReference>
<evidence type="ECO:0000259" key="15">
    <source>
        <dbReference type="SMART" id="SM00079"/>
    </source>
</evidence>
<comment type="subcellular location">
    <subcellularLocation>
        <location evidence="1">Membrane</location>
        <topology evidence="1">Multi-pass membrane protein</topology>
    </subcellularLocation>
    <subcellularLocation>
        <location evidence="13">Postsynaptic cell membrane</location>
    </subcellularLocation>
</comment>
<keyword evidence="9" id="KW-0325">Glycoprotein</keyword>
<evidence type="ECO:0000256" key="1">
    <source>
        <dbReference type="ARBA" id="ARBA00004141"/>
    </source>
</evidence>
<feature type="domain" description="Ionotropic glutamate receptor C-terminal" evidence="15">
    <location>
        <begin position="441"/>
        <end position="786"/>
    </location>
</feature>
<evidence type="ECO:0000256" key="4">
    <source>
        <dbReference type="ARBA" id="ARBA00022989"/>
    </source>
</evidence>
<accession>A0A814WJG9</accession>
<feature type="transmembrane region" description="Helical" evidence="14">
    <location>
        <begin position="564"/>
        <end position="582"/>
    </location>
</feature>
<evidence type="ECO:0000313" key="18">
    <source>
        <dbReference type="Proteomes" id="UP000663832"/>
    </source>
</evidence>
<proteinExistence type="predicted"/>
<evidence type="ECO:0000256" key="9">
    <source>
        <dbReference type="ARBA" id="ARBA00023180"/>
    </source>
</evidence>
<evidence type="ECO:0000256" key="5">
    <source>
        <dbReference type="ARBA" id="ARBA00023018"/>
    </source>
</evidence>
<evidence type="ECO:0000256" key="14">
    <source>
        <dbReference type="SAM" id="Phobius"/>
    </source>
</evidence>
<keyword evidence="8" id="KW-0675">Receptor</keyword>